<dbReference type="SUPFAM" id="SSF103473">
    <property type="entry name" value="MFS general substrate transporter"/>
    <property type="match status" value="1"/>
</dbReference>
<organism evidence="8 9">
    <name type="scientific">Lunasporangiospora selenospora</name>
    <dbReference type="NCBI Taxonomy" id="979761"/>
    <lineage>
        <taxon>Eukaryota</taxon>
        <taxon>Fungi</taxon>
        <taxon>Fungi incertae sedis</taxon>
        <taxon>Mucoromycota</taxon>
        <taxon>Mortierellomycotina</taxon>
        <taxon>Mortierellomycetes</taxon>
        <taxon>Mortierellales</taxon>
        <taxon>Mortierellaceae</taxon>
        <taxon>Lunasporangiospora</taxon>
    </lineage>
</organism>
<evidence type="ECO:0000259" key="7">
    <source>
        <dbReference type="PROSITE" id="PS50850"/>
    </source>
</evidence>
<feature type="transmembrane region" description="Helical" evidence="6">
    <location>
        <begin position="67"/>
        <end position="85"/>
    </location>
</feature>
<dbReference type="GO" id="GO:0022857">
    <property type="term" value="F:transmembrane transporter activity"/>
    <property type="evidence" value="ECO:0007669"/>
    <property type="project" value="InterPro"/>
</dbReference>
<keyword evidence="5 6" id="KW-0472">Membrane</keyword>
<dbReference type="InterPro" id="IPR020846">
    <property type="entry name" value="MFS_dom"/>
</dbReference>
<evidence type="ECO:0000256" key="3">
    <source>
        <dbReference type="ARBA" id="ARBA00022692"/>
    </source>
</evidence>
<feature type="transmembrane region" description="Helical" evidence="6">
    <location>
        <begin position="6"/>
        <end position="28"/>
    </location>
</feature>
<keyword evidence="9" id="KW-1185">Reference proteome</keyword>
<keyword evidence="3 6" id="KW-0812">Transmembrane</keyword>
<dbReference type="InterPro" id="IPR036259">
    <property type="entry name" value="MFS_trans_sf"/>
</dbReference>
<reference evidence="8" key="1">
    <citation type="journal article" date="2020" name="Fungal Divers.">
        <title>Resolving the Mortierellaceae phylogeny through synthesis of multi-gene phylogenetics and phylogenomics.</title>
        <authorList>
            <person name="Vandepol N."/>
            <person name="Liber J."/>
            <person name="Desiro A."/>
            <person name="Na H."/>
            <person name="Kennedy M."/>
            <person name="Barry K."/>
            <person name="Grigoriev I.V."/>
            <person name="Miller A.N."/>
            <person name="O'Donnell K."/>
            <person name="Stajich J.E."/>
            <person name="Bonito G."/>
        </authorList>
    </citation>
    <scope>NUCLEOTIDE SEQUENCE</scope>
    <source>
        <strain evidence="8">KOD1015</strain>
    </source>
</reference>
<gene>
    <name evidence="8" type="ORF">BGW38_000892</name>
</gene>
<feature type="transmembrane region" description="Helical" evidence="6">
    <location>
        <begin position="229"/>
        <end position="247"/>
    </location>
</feature>
<feature type="transmembrane region" description="Helical" evidence="6">
    <location>
        <begin position="127"/>
        <end position="144"/>
    </location>
</feature>
<dbReference type="AlphaFoldDB" id="A0A9P6KEH4"/>
<feature type="transmembrane region" description="Helical" evidence="6">
    <location>
        <begin position="294"/>
        <end position="317"/>
    </location>
</feature>
<dbReference type="PANTHER" id="PTHR42718:SF9">
    <property type="entry name" value="MAJOR FACILITATOR SUPERFAMILY MULTIDRUG TRANSPORTER MFSC"/>
    <property type="match status" value="1"/>
</dbReference>
<evidence type="ECO:0000256" key="4">
    <source>
        <dbReference type="ARBA" id="ARBA00022989"/>
    </source>
</evidence>
<feature type="transmembrane region" description="Helical" evidence="6">
    <location>
        <begin position="165"/>
        <end position="186"/>
    </location>
</feature>
<evidence type="ECO:0000313" key="9">
    <source>
        <dbReference type="Proteomes" id="UP000780801"/>
    </source>
</evidence>
<protein>
    <recommendedName>
        <fullName evidence="7">Major facilitator superfamily (MFS) profile domain-containing protein</fullName>
    </recommendedName>
</protein>
<feature type="transmembrane region" description="Helical" evidence="6">
    <location>
        <begin position="40"/>
        <end position="61"/>
    </location>
</feature>
<dbReference type="OrthoDB" id="2130629at2759"/>
<evidence type="ECO:0000256" key="1">
    <source>
        <dbReference type="ARBA" id="ARBA00004141"/>
    </source>
</evidence>
<dbReference type="Gene3D" id="1.20.1720.10">
    <property type="entry name" value="Multidrug resistance protein D"/>
    <property type="match status" value="1"/>
</dbReference>
<comment type="caution">
    <text evidence="8">The sequence shown here is derived from an EMBL/GenBank/DDBJ whole genome shotgun (WGS) entry which is preliminary data.</text>
</comment>
<dbReference type="GO" id="GO:0016020">
    <property type="term" value="C:membrane"/>
    <property type="evidence" value="ECO:0007669"/>
    <property type="project" value="UniProtKB-SubCell"/>
</dbReference>
<feature type="domain" description="Major facilitator superfamily (MFS) profile" evidence="7">
    <location>
        <begin position="1"/>
        <end position="361"/>
    </location>
</feature>
<dbReference type="Gene3D" id="1.20.1250.20">
    <property type="entry name" value="MFS general substrate transporter like domains"/>
    <property type="match status" value="1"/>
</dbReference>
<proteinExistence type="predicted"/>
<dbReference type="PROSITE" id="PS50850">
    <property type="entry name" value="MFS"/>
    <property type="match status" value="1"/>
</dbReference>
<dbReference type="InterPro" id="IPR011701">
    <property type="entry name" value="MFS"/>
</dbReference>
<feature type="transmembrane region" description="Helical" evidence="6">
    <location>
        <begin position="97"/>
        <end position="115"/>
    </location>
</feature>
<keyword evidence="4 6" id="KW-1133">Transmembrane helix</keyword>
<dbReference type="PANTHER" id="PTHR42718">
    <property type="entry name" value="MAJOR FACILITATOR SUPERFAMILY MULTIDRUG TRANSPORTER MFSC"/>
    <property type="match status" value="1"/>
</dbReference>
<keyword evidence="2" id="KW-0813">Transport</keyword>
<evidence type="ECO:0000256" key="6">
    <source>
        <dbReference type="SAM" id="Phobius"/>
    </source>
</evidence>
<evidence type="ECO:0000256" key="5">
    <source>
        <dbReference type="ARBA" id="ARBA00023136"/>
    </source>
</evidence>
<feature type="transmembrane region" description="Helical" evidence="6">
    <location>
        <begin position="253"/>
        <end position="273"/>
    </location>
</feature>
<feature type="transmembrane region" description="Helical" evidence="6">
    <location>
        <begin position="337"/>
        <end position="357"/>
    </location>
</feature>
<name>A0A9P6KEH4_9FUNG</name>
<evidence type="ECO:0000256" key="2">
    <source>
        <dbReference type="ARBA" id="ARBA00022448"/>
    </source>
</evidence>
<accession>A0A9P6KEH4</accession>
<dbReference type="Pfam" id="PF07690">
    <property type="entry name" value="MFS_1"/>
    <property type="match status" value="1"/>
</dbReference>
<dbReference type="Proteomes" id="UP000780801">
    <property type="component" value="Unassembled WGS sequence"/>
</dbReference>
<feature type="transmembrane region" description="Helical" evidence="6">
    <location>
        <begin position="192"/>
        <end position="217"/>
    </location>
</feature>
<evidence type="ECO:0000313" key="8">
    <source>
        <dbReference type="EMBL" id="KAF9581921.1"/>
    </source>
</evidence>
<sequence>MFIFARVLQGMGAANTVPSAMALVAIHYPEGPTRSKAFAVFRSFAVLGSIFGALLAGLVVSSLGWPWIFRASSITALLSYFAIPLTPPKNERPKIDFTGAAMAMFGVAGVVYYMSSGFDYGWTSLETLPTFIISVFLLATFVFVETKVSDPIMPLRIWKYRTFSASVILAFAQMAMLQGIIFYTTMVMQEVFGWSVLKTALGLIIHPFLCMLIYIVMGKVMPHLRLKPLILFGTVIRCGATLLFSFADEHSSYFFFIFLPYIIHAFGVSFTTLPNQIMAIREVNNCDQGLVSAIYSTGLQLGAPFGIAILNVISIATNGNQEVAEHGNPALMKGYRNAFYGIIGFGIVSFFLALFFLPWDKPSIPAAVSRQEDEALETVGHRAPSIGDSISCGSALTIMARSEKQAISEHDTKVEISRRW</sequence>
<dbReference type="EMBL" id="JAABOA010001264">
    <property type="protein sequence ID" value="KAF9581921.1"/>
    <property type="molecule type" value="Genomic_DNA"/>
</dbReference>
<comment type="subcellular location">
    <subcellularLocation>
        <location evidence="1">Membrane</location>
        <topology evidence="1">Multi-pass membrane protein</topology>
    </subcellularLocation>
</comment>